<name>A0A8S9SFD8_BRACR</name>
<evidence type="ECO:0000313" key="3">
    <source>
        <dbReference type="EMBL" id="KAF3598755.1"/>
    </source>
</evidence>
<feature type="compositionally biased region" description="Polar residues" evidence="1">
    <location>
        <begin position="58"/>
        <end position="74"/>
    </location>
</feature>
<dbReference type="AlphaFoldDB" id="A0A8S9SFD8"/>
<evidence type="ECO:0000313" key="4">
    <source>
        <dbReference type="Proteomes" id="UP000712600"/>
    </source>
</evidence>
<feature type="transmembrane region" description="Helical" evidence="2">
    <location>
        <begin position="105"/>
        <end position="123"/>
    </location>
</feature>
<feature type="transmembrane region" description="Helical" evidence="2">
    <location>
        <begin position="271"/>
        <end position="296"/>
    </location>
</feature>
<evidence type="ECO:0000256" key="2">
    <source>
        <dbReference type="SAM" id="Phobius"/>
    </source>
</evidence>
<keyword evidence="2" id="KW-0812">Transmembrane</keyword>
<dbReference type="InterPro" id="IPR009010">
    <property type="entry name" value="Asp_de-COase-like_dom_sf"/>
</dbReference>
<protein>
    <submittedName>
        <fullName evidence="3">Uncharacterized protein</fullName>
    </submittedName>
</protein>
<sequence length="339" mass="37368">MGTHHGGRCSRSSQRLLGLRSSSPSEERWKLTTEDDSPGLHGVSSVFARLCRKRNDGNPPQTTTLSVLRTSPSSEIEEASNDDNSVVSLQPATMEKLKLFRGDTILIKFGFLLGFGSAVYVHWSHLRWLLISDGHCLLRRGVLVRMRRVESSLKVQWRVLVGIEGCLQRRLRILTSLDPGFTDGSALGYVLCLLIVDEFSCALLSLSYLRLVPISFTIVAVLHFYVWCWSGFHGWKRSSQPVLIVDEFSSMCGVGAGFTDGNTLGSYLATQIIRCALLSLSYISLVPISFTIVAVLHVSPPSFSTLLSSFSLVSSFNVCTNLCHRMVSITSPAYGSKNV</sequence>
<feature type="region of interest" description="Disordered" evidence="1">
    <location>
        <begin position="54"/>
        <end position="82"/>
    </location>
</feature>
<accession>A0A8S9SFD8</accession>
<feature type="region of interest" description="Disordered" evidence="1">
    <location>
        <begin position="1"/>
        <end position="40"/>
    </location>
</feature>
<dbReference type="Gene3D" id="2.40.40.20">
    <property type="match status" value="1"/>
</dbReference>
<organism evidence="3 4">
    <name type="scientific">Brassica cretica</name>
    <name type="common">Mustard</name>
    <dbReference type="NCBI Taxonomy" id="69181"/>
    <lineage>
        <taxon>Eukaryota</taxon>
        <taxon>Viridiplantae</taxon>
        <taxon>Streptophyta</taxon>
        <taxon>Embryophyta</taxon>
        <taxon>Tracheophyta</taxon>
        <taxon>Spermatophyta</taxon>
        <taxon>Magnoliopsida</taxon>
        <taxon>eudicotyledons</taxon>
        <taxon>Gunneridae</taxon>
        <taxon>Pentapetalae</taxon>
        <taxon>rosids</taxon>
        <taxon>malvids</taxon>
        <taxon>Brassicales</taxon>
        <taxon>Brassicaceae</taxon>
        <taxon>Brassiceae</taxon>
        <taxon>Brassica</taxon>
    </lineage>
</organism>
<keyword evidence="2" id="KW-0472">Membrane</keyword>
<reference evidence="3" key="1">
    <citation type="submission" date="2019-12" db="EMBL/GenBank/DDBJ databases">
        <title>Genome sequencing and annotation of Brassica cretica.</title>
        <authorList>
            <person name="Studholme D.J."/>
            <person name="Sarris P."/>
        </authorList>
    </citation>
    <scope>NUCLEOTIDE SEQUENCE</scope>
    <source>
        <strain evidence="3">PFS-109/04</strain>
        <tissue evidence="3">Leaf</tissue>
    </source>
</reference>
<dbReference type="EMBL" id="QGKX02000004">
    <property type="protein sequence ID" value="KAF3598755.1"/>
    <property type="molecule type" value="Genomic_DNA"/>
</dbReference>
<proteinExistence type="predicted"/>
<feature type="transmembrane region" description="Helical" evidence="2">
    <location>
        <begin position="211"/>
        <end position="232"/>
    </location>
</feature>
<comment type="caution">
    <text evidence="3">The sequence shown here is derived from an EMBL/GenBank/DDBJ whole genome shotgun (WGS) entry which is preliminary data.</text>
</comment>
<evidence type="ECO:0000256" key="1">
    <source>
        <dbReference type="SAM" id="MobiDB-lite"/>
    </source>
</evidence>
<dbReference type="SUPFAM" id="SSF50692">
    <property type="entry name" value="ADC-like"/>
    <property type="match status" value="1"/>
</dbReference>
<feature type="compositionally biased region" description="Low complexity" evidence="1">
    <location>
        <begin position="9"/>
        <end position="24"/>
    </location>
</feature>
<keyword evidence="2" id="KW-1133">Transmembrane helix</keyword>
<gene>
    <name evidence="3" type="ORF">F2Q69_00037426</name>
</gene>
<dbReference type="Proteomes" id="UP000712600">
    <property type="component" value="Unassembled WGS sequence"/>
</dbReference>